<feature type="region of interest" description="Disordered" evidence="1">
    <location>
        <begin position="1"/>
        <end position="52"/>
    </location>
</feature>
<reference evidence="2" key="2">
    <citation type="submission" date="2015-07" db="EMBL/GenBank/DDBJ databases">
        <title>Plasmids, circular viruses and viroids from rat gut.</title>
        <authorList>
            <person name="Jorgensen T.J."/>
            <person name="Hansen M.A."/>
            <person name="Xu Z."/>
            <person name="Tabak M.A."/>
            <person name="Sorensen S.J."/>
            <person name="Hansen L.H."/>
        </authorList>
    </citation>
    <scope>NUCLEOTIDE SEQUENCE</scope>
    <source>
        <strain evidence="2">RGFK0995</strain>
    </source>
</reference>
<accession>A0A0H5QK89</accession>
<proteinExistence type="predicted"/>
<name>A0A0H5QK89_9ZZZZ</name>
<reference evidence="2" key="1">
    <citation type="submission" date="2015-06" db="EMBL/GenBank/DDBJ databases">
        <authorList>
            <person name="Joergensen T."/>
        </authorList>
    </citation>
    <scope>NUCLEOTIDE SEQUENCE</scope>
    <source>
        <strain evidence="2">RGFK0995</strain>
    </source>
</reference>
<evidence type="ECO:0000313" key="2">
    <source>
        <dbReference type="EMBL" id="CRY96222.1"/>
    </source>
</evidence>
<dbReference type="AlphaFoldDB" id="A0A0H5QK89"/>
<feature type="compositionally biased region" description="Basic and acidic residues" evidence="1">
    <location>
        <begin position="1"/>
        <end position="11"/>
    </location>
</feature>
<evidence type="ECO:0000256" key="1">
    <source>
        <dbReference type="SAM" id="MobiDB-lite"/>
    </source>
</evidence>
<dbReference type="EMBL" id="LN853589">
    <property type="protein sequence ID" value="CRY96222.1"/>
    <property type="molecule type" value="Genomic_DNA"/>
</dbReference>
<protein>
    <submittedName>
        <fullName evidence="2">Uncharacterized protein</fullName>
    </submittedName>
</protein>
<sequence length="52" mass="5552">MTQQPDKRVDDEGALGGKHGVADVEGRTEKKSCQCGQGGFPGKAPWKAEPLR</sequence>
<feature type="compositionally biased region" description="Basic and acidic residues" evidence="1">
    <location>
        <begin position="20"/>
        <end position="32"/>
    </location>
</feature>
<organism evidence="2">
    <name type="scientific">uncultured prokaryote</name>
    <dbReference type="NCBI Taxonomy" id="198431"/>
    <lineage>
        <taxon>unclassified sequences</taxon>
        <taxon>environmental samples</taxon>
    </lineage>
</organism>